<dbReference type="InterPro" id="IPR038398">
    <property type="entry name" value="NCD2_sf"/>
</dbReference>
<evidence type="ECO:0000256" key="2">
    <source>
        <dbReference type="ARBA" id="ARBA00008864"/>
    </source>
</evidence>
<sequence length="315" mass="35820">MFRSQLHLSGMRTASSLAEWQLQAVLYRARLTQYFDVFISQGGDDIDQIMQCDETEFLEIMSLVGMASKPLHVRRLQRTLSEFSVNRAQFLITTVPFIGLPPIDFPSTSSSIDNLTAALQFLVPGYLPSTGQLDLTATLTQQQLNQQTPFIDPDFLFPLNPTPPLSCPVTTSFQQNNVFPPPYYSSCSSPTSNDRLNENELHRLSQLANELINLLPPKLEPKKRLERGLLEALALPQDDPLRVEQFRLFSRFYGRFDAKRRSDRTLTRHESVVNEAAAQLCLLRPDLLTRRDQLFPLARKPECLKRPLATVSPPF</sequence>
<dbReference type="GO" id="GO:0045892">
    <property type="term" value="P:negative regulation of DNA-templated transcription"/>
    <property type="evidence" value="ECO:0007669"/>
    <property type="project" value="InterPro"/>
</dbReference>
<dbReference type="InterPro" id="IPR039040">
    <property type="entry name" value="NAB_fam"/>
</dbReference>
<evidence type="ECO:0000313" key="9">
    <source>
        <dbReference type="Proteomes" id="UP000887561"/>
    </source>
</evidence>
<dbReference type="Gene3D" id="1.10.150.50">
    <property type="entry name" value="Transcription Factor, Ets-1"/>
    <property type="match status" value="1"/>
</dbReference>
<evidence type="ECO:0000256" key="6">
    <source>
        <dbReference type="ARBA" id="ARBA00023242"/>
    </source>
</evidence>
<protein>
    <submittedName>
        <fullName evidence="10">Uncharacterized protein</fullName>
    </submittedName>
</protein>
<evidence type="ECO:0000259" key="7">
    <source>
        <dbReference type="Pfam" id="PF04904"/>
    </source>
</evidence>
<dbReference type="Gene3D" id="1.20.120.2010">
    <property type="entry name" value="NAB conserved domain 2"/>
    <property type="match status" value="1"/>
</dbReference>
<proteinExistence type="inferred from homology"/>
<dbReference type="Pfam" id="PF04905">
    <property type="entry name" value="NCD2"/>
    <property type="match status" value="1"/>
</dbReference>
<dbReference type="SUPFAM" id="SSF47769">
    <property type="entry name" value="SAM/Pointed domain"/>
    <property type="match status" value="1"/>
</dbReference>
<keyword evidence="6" id="KW-0539">Nucleus</keyword>
<name>A0A915LIP6_MELJA</name>
<evidence type="ECO:0000256" key="1">
    <source>
        <dbReference type="ARBA" id="ARBA00004123"/>
    </source>
</evidence>
<evidence type="ECO:0000256" key="4">
    <source>
        <dbReference type="ARBA" id="ARBA00023015"/>
    </source>
</evidence>
<dbReference type="InterPro" id="IPR006989">
    <property type="entry name" value="NAB_co-repressor_dom"/>
</dbReference>
<keyword evidence="3" id="KW-0678">Repressor</keyword>
<dbReference type="GO" id="GO:0003712">
    <property type="term" value="F:transcription coregulator activity"/>
    <property type="evidence" value="ECO:0007669"/>
    <property type="project" value="InterPro"/>
</dbReference>
<evidence type="ECO:0000256" key="5">
    <source>
        <dbReference type="ARBA" id="ARBA00023163"/>
    </source>
</evidence>
<feature type="domain" description="Nab N-terminal" evidence="7">
    <location>
        <begin position="15"/>
        <end position="90"/>
    </location>
</feature>
<feature type="domain" description="NAB co-repressor" evidence="8">
    <location>
        <begin position="196"/>
        <end position="300"/>
    </location>
</feature>
<dbReference type="AlphaFoldDB" id="A0A915LIP6"/>
<evidence type="ECO:0000313" key="10">
    <source>
        <dbReference type="WBParaSite" id="scaffold123_cov207.g329"/>
    </source>
</evidence>
<evidence type="ECO:0000256" key="3">
    <source>
        <dbReference type="ARBA" id="ARBA00022491"/>
    </source>
</evidence>
<comment type="similarity">
    <text evidence="2">Belongs to the NAB family.</text>
</comment>
<dbReference type="PANTHER" id="PTHR12623:SF10">
    <property type="entry name" value="NGFI-A-BINDING PROTEIN HOMOLOG"/>
    <property type="match status" value="1"/>
</dbReference>
<accession>A0A915LIP6</accession>
<dbReference type="GO" id="GO:0005634">
    <property type="term" value="C:nucleus"/>
    <property type="evidence" value="ECO:0007669"/>
    <property type="project" value="UniProtKB-SubCell"/>
</dbReference>
<dbReference type="WBParaSite" id="scaffold123_cov207.g329">
    <property type="protein sequence ID" value="scaffold123_cov207.g329"/>
    <property type="gene ID" value="scaffold123_cov207.g329"/>
</dbReference>
<dbReference type="PANTHER" id="PTHR12623">
    <property type="entry name" value="NGFI-A BINDING PROTEIN"/>
    <property type="match status" value="1"/>
</dbReference>
<keyword evidence="5" id="KW-0804">Transcription</keyword>
<dbReference type="Proteomes" id="UP000887561">
    <property type="component" value="Unplaced"/>
</dbReference>
<reference evidence="10" key="1">
    <citation type="submission" date="2022-11" db="UniProtKB">
        <authorList>
            <consortium name="WormBaseParasite"/>
        </authorList>
    </citation>
    <scope>IDENTIFICATION</scope>
</reference>
<organism evidence="9 10">
    <name type="scientific">Meloidogyne javanica</name>
    <name type="common">Root-knot nematode worm</name>
    <dbReference type="NCBI Taxonomy" id="6303"/>
    <lineage>
        <taxon>Eukaryota</taxon>
        <taxon>Metazoa</taxon>
        <taxon>Ecdysozoa</taxon>
        <taxon>Nematoda</taxon>
        <taxon>Chromadorea</taxon>
        <taxon>Rhabditida</taxon>
        <taxon>Tylenchina</taxon>
        <taxon>Tylenchomorpha</taxon>
        <taxon>Tylenchoidea</taxon>
        <taxon>Meloidogynidae</taxon>
        <taxon>Meloidogyninae</taxon>
        <taxon>Meloidogyne</taxon>
        <taxon>Meloidogyne incognita group</taxon>
    </lineage>
</organism>
<comment type="subcellular location">
    <subcellularLocation>
        <location evidence="1">Nucleus</location>
    </subcellularLocation>
</comment>
<dbReference type="InterPro" id="IPR006988">
    <property type="entry name" value="Nab_N"/>
</dbReference>
<keyword evidence="9" id="KW-1185">Reference proteome</keyword>
<dbReference type="InterPro" id="IPR013761">
    <property type="entry name" value="SAM/pointed_sf"/>
</dbReference>
<dbReference type="Pfam" id="PF04904">
    <property type="entry name" value="SAM_NCD1"/>
    <property type="match status" value="1"/>
</dbReference>
<keyword evidence="4" id="KW-0805">Transcription regulation</keyword>
<evidence type="ECO:0000259" key="8">
    <source>
        <dbReference type="Pfam" id="PF04905"/>
    </source>
</evidence>